<dbReference type="InterPro" id="IPR033992">
    <property type="entry name" value="NKR-like_CTLD"/>
</dbReference>
<keyword evidence="3" id="KW-0430">Lectin</keyword>
<dbReference type="InterPro" id="IPR001304">
    <property type="entry name" value="C-type_lectin-like"/>
</dbReference>
<dbReference type="InterPro" id="IPR016186">
    <property type="entry name" value="C-type_lectin-like/link_sf"/>
</dbReference>
<dbReference type="PROSITE" id="PS50041">
    <property type="entry name" value="C_TYPE_LECTIN_2"/>
    <property type="match status" value="1"/>
</dbReference>
<accession>A0A9J7GHA0</accession>
<dbReference type="RefSeq" id="XP_027285622.2">
    <property type="nucleotide sequence ID" value="XM_027429821.2"/>
</dbReference>
<dbReference type="SMART" id="SM00034">
    <property type="entry name" value="CLECT"/>
    <property type="match status" value="1"/>
</dbReference>
<evidence type="ECO:0000313" key="9">
    <source>
        <dbReference type="Proteomes" id="UP001108280"/>
    </source>
</evidence>
<reference evidence="9" key="1">
    <citation type="journal article" date="2018" name="Biotechnol. Bioeng.">
        <title>A reference genome of the Chinese hamster based on a hybrid assembly strategy.</title>
        <authorList>
            <person name="Rupp O."/>
            <person name="MacDonald M.L."/>
            <person name="Li S."/>
            <person name="Dhiman H."/>
            <person name="Polson S."/>
            <person name="Griep S."/>
            <person name="Heffner K."/>
            <person name="Hernandez I."/>
            <person name="Brinkrolf K."/>
            <person name="Jadhav V."/>
            <person name="Samoudi M."/>
            <person name="Hao H."/>
            <person name="Kingham B."/>
            <person name="Goesmann A."/>
            <person name="Betenbaugh M.J."/>
            <person name="Lewis N.E."/>
            <person name="Borth N."/>
            <person name="Lee K.H."/>
        </authorList>
    </citation>
    <scope>NUCLEOTIDE SEQUENCE [LARGE SCALE GENOMIC DNA]</scope>
    <source>
        <strain evidence="9">17A/GY</strain>
    </source>
</reference>
<reference evidence="10" key="3">
    <citation type="submission" date="2025-08" db="UniProtKB">
        <authorList>
            <consortium name="RefSeq"/>
        </authorList>
    </citation>
    <scope>IDENTIFICATION</scope>
    <source>
        <strain evidence="10">17A/GY</strain>
        <tissue evidence="10">Liver</tissue>
    </source>
</reference>
<dbReference type="GO" id="GO:0005886">
    <property type="term" value="C:plasma membrane"/>
    <property type="evidence" value="ECO:0007669"/>
    <property type="project" value="UniProtKB-SubCell"/>
</dbReference>
<evidence type="ECO:0000256" key="1">
    <source>
        <dbReference type="ARBA" id="ARBA00004401"/>
    </source>
</evidence>
<keyword evidence="6 7" id="KW-0472">Membrane</keyword>
<dbReference type="Gene3D" id="3.10.100.10">
    <property type="entry name" value="Mannose-Binding Protein A, subunit A"/>
    <property type="match status" value="1"/>
</dbReference>
<dbReference type="KEGG" id="cge:100771905"/>
<dbReference type="InterPro" id="IPR016187">
    <property type="entry name" value="CTDL_fold"/>
</dbReference>
<evidence type="ECO:0000313" key="10">
    <source>
        <dbReference type="RefSeq" id="XP_027285622.2"/>
    </source>
</evidence>
<dbReference type="SUPFAM" id="SSF56436">
    <property type="entry name" value="C-type lectin-like"/>
    <property type="match status" value="1"/>
</dbReference>
<keyword evidence="4" id="KW-0735">Signal-anchor</keyword>
<dbReference type="PANTHER" id="PTHR45710:SF20">
    <property type="entry name" value="C-TYPE LECTIN DOMAIN FAMILY 2, MEMBER M"/>
    <property type="match status" value="1"/>
</dbReference>
<reference evidence="9" key="2">
    <citation type="journal article" date="2020" name="Biotechnol. Bioeng.">
        <title>Chromosome-scale scaffolds for the Chinese hamster reference genome assembly to facilitate the study of the CHO epigenome.</title>
        <authorList>
            <person name="Hilliard W."/>
            <person name="MacDonald M."/>
            <person name="Lee K.H."/>
        </authorList>
    </citation>
    <scope>NUCLEOTIDE SEQUENCE [LARGE SCALE GENOMIC DNA]</scope>
    <source>
        <strain evidence="9">17A/GY</strain>
    </source>
</reference>
<keyword evidence="5 7" id="KW-1133">Transmembrane helix</keyword>
<keyword evidence="9" id="KW-1185">Reference proteome</keyword>
<dbReference type="GO" id="GO:0030246">
    <property type="term" value="F:carbohydrate binding"/>
    <property type="evidence" value="ECO:0007669"/>
    <property type="project" value="UniProtKB-KW"/>
</dbReference>
<evidence type="ECO:0000259" key="8">
    <source>
        <dbReference type="PROSITE" id="PS50041"/>
    </source>
</evidence>
<evidence type="ECO:0000256" key="2">
    <source>
        <dbReference type="ARBA" id="ARBA00022692"/>
    </source>
</evidence>
<proteinExistence type="predicted"/>
<evidence type="ECO:0000256" key="3">
    <source>
        <dbReference type="ARBA" id="ARBA00022734"/>
    </source>
</evidence>
<evidence type="ECO:0000256" key="5">
    <source>
        <dbReference type="ARBA" id="ARBA00022989"/>
    </source>
</evidence>
<dbReference type="CDD" id="cd03593">
    <property type="entry name" value="CLECT_NK_receptors_like"/>
    <property type="match status" value="1"/>
</dbReference>
<keyword evidence="2 7" id="KW-0812">Transmembrane</keyword>
<dbReference type="Pfam" id="PF00059">
    <property type="entry name" value="Lectin_C"/>
    <property type="match status" value="1"/>
</dbReference>
<organism evidence="9 10">
    <name type="scientific">Cricetulus griseus</name>
    <name type="common">Chinese hamster</name>
    <name type="synonym">Cricetulus barabensis griseus</name>
    <dbReference type="NCBI Taxonomy" id="10029"/>
    <lineage>
        <taxon>Eukaryota</taxon>
        <taxon>Metazoa</taxon>
        <taxon>Chordata</taxon>
        <taxon>Craniata</taxon>
        <taxon>Vertebrata</taxon>
        <taxon>Euteleostomi</taxon>
        <taxon>Mammalia</taxon>
        <taxon>Eutheria</taxon>
        <taxon>Euarchontoglires</taxon>
        <taxon>Glires</taxon>
        <taxon>Rodentia</taxon>
        <taxon>Myomorpha</taxon>
        <taxon>Muroidea</taxon>
        <taxon>Cricetidae</taxon>
        <taxon>Cricetinae</taxon>
        <taxon>Cricetulus</taxon>
    </lineage>
</organism>
<name>A0A9J7GHA0_CRIGR</name>
<protein>
    <submittedName>
        <fullName evidence="10">C-type lectin domain family 2 member F-like</fullName>
    </submittedName>
</protein>
<evidence type="ECO:0000256" key="6">
    <source>
        <dbReference type="ARBA" id="ARBA00023136"/>
    </source>
</evidence>
<feature type="transmembrane region" description="Helical" evidence="7">
    <location>
        <begin position="29"/>
        <end position="48"/>
    </location>
</feature>
<dbReference type="GeneID" id="100771905"/>
<dbReference type="AlphaFoldDB" id="A0A9J7GHA0"/>
<evidence type="ECO:0000256" key="7">
    <source>
        <dbReference type="SAM" id="Phobius"/>
    </source>
</evidence>
<feature type="domain" description="C-type lectin" evidence="8">
    <location>
        <begin position="79"/>
        <end position="185"/>
    </location>
</feature>
<dbReference type="Proteomes" id="UP001108280">
    <property type="component" value="Chromosome 8"/>
</dbReference>
<evidence type="ECO:0000256" key="4">
    <source>
        <dbReference type="ARBA" id="ARBA00022968"/>
    </source>
</evidence>
<dbReference type="InterPro" id="IPR050828">
    <property type="entry name" value="C-type_lectin/matrix_domain"/>
</dbReference>
<dbReference type="PANTHER" id="PTHR45710">
    <property type="entry name" value="C-TYPE LECTIN DOMAIN-CONTAINING PROTEIN 180"/>
    <property type="match status" value="1"/>
</dbReference>
<dbReference type="OrthoDB" id="8935730at2759"/>
<gene>
    <name evidence="10" type="primary">LOC100771905</name>
</gene>
<sequence length="191" mass="22363">MEGPPQKLAFNFWSPVNFRRSLSPNGKKLLTLWTLLCGGVVVLVWAFFTLPRKFGNARVIRNKTCDDEVKICSSTWLKINQNCFFLFQHKNAWLSAQENCQHYEANLAKFTTKMELETLMRHVQSLRSSFWIGLNRRNLRRFWVWTDESIYNNVKEVQDHGDCAFMHKSGIDSTNCDELRDYICSKLGQCP</sequence>
<comment type="subcellular location">
    <subcellularLocation>
        <location evidence="1">Cell membrane</location>
        <topology evidence="1">Single-pass type II membrane protein</topology>
    </subcellularLocation>
</comment>
<dbReference type="RefSeq" id="XP_016834563.2">
    <property type="nucleotide sequence ID" value="XM_016979074.3"/>
</dbReference>